<feature type="region of interest" description="Disordered" evidence="1">
    <location>
        <begin position="413"/>
        <end position="450"/>
    </location>
</feature>
<proteinExistence type="predicted"/>
<feature type="region of interest" description="Disordered" evidence="1">
    <location>
        <begin position="114"/>
        <end position="170"/>
    </location>
</feature>
<feature type="compositionally biased region" description="Low complexity" evidence="1">
    <location>
        <begin position="1"/>
        <end position="13"/>
    </location>
</feature>
<dbReference type="EMBL" id="JBCAWK010000008">
    <property type="protein sequence ID" value="KAK8850638.1"/>
    <property type="molecule type" value="Genomic_DNA"/>
</dbReference>
<protein>
    <submittedName>
        <fullName evidence="2">Uncharacterized protein</fullName>
    </submittedName>
</protein>
<feature type="compositionally biased region" description="Basic and acidic residues" evidence="1">
    <location>
        <begin position="130"/>
        <end position="162"/>
    </location>
</feature>
<accession>A0AAW0YXI6</accession>
<dbReference type="AlphaFoldDB" id="A0AAW0YXI6"/>
<evidence type="ECO:0000256" key="1">
    <source>
        <dbReference type="SAM" id="MobiDB-lite"/>
    </source>
</evidence>
<feature type="region of interest" description="Disordered" evidence="1">
    <location>
        <begin position="278"/>
        <end position="299"/>
    </location>
</feature>
<gene>
    <name evidence="2" type="ORF">IAR55_004557</name>
</gene>
<feature type="compositionally biased region" description="Pro residues" evidence="1">
    <location>
        <begin position="416"/>
        <end position="442"/>
    </location>
</feature>
<evidence type="ECO:0000313" key="3">
    <source>
        <dbReference type="Proteomes" id="UP001388673"/>
    </source>
</evidence>
<comment type="caution">
    <text evidence="2">The sequence shown here is derived from an EMBL/GenBank/DDBJ whole genome shotgun (WGS) entry which is preliminary data.</text>
</comment>
<dbReference type="GeneID" id="92181815"/>
<reference evidence="2 3" key="1">
    <citation type="journal article" date="2024" name="bioRxiv">
        <title>Comparative genomics of Cryptococcus and Kwoniella reveals pathogenesis evolution and contrasting karyotype dynamics via intercentromeric recombination or chromosome fusion.</title>
        <authorList>
            <person name="Coelho M.A."/>
            <person name="David-Palma M."/>
            <person name="Shea T."/>
            <person name="Bowers K."/>
            <person name="McGinley-Smith S."/>
            <person name="Mohammad A.W."/>
            <person name="Gnirke A."/>
            <person name="Yurkov A.M."/>
            <person name="Nowrousian M."/>
            <person name="Sun S."/>
            <person name="Cuomo C.A."/>
            <person name="Heitman J."/>
        </authorList>
    </citation>
    <scope>NUCLEOTIDE SEQUENCE [LARGE SCALE GENOMIC DNA]</scope>
    <source>
        <strain evidence="2 3">CBS 13917</strain>
    </source>
</reference>
<sequence length="465" mass="51407">MPSVSPSSTTSPKPLAPDPNINPFSALSPDLAENKLNDAEASEEMNAILGIGSYRKDIVYYSRQDMLRIGKKCRRQGPPRTMSPLETWFGLRRQPDAPEPSYGGQMGRFAVRTPGMRLGGGGEVNATQDQAKRDKRKEEEWRRPDRTLPRDPRRPNWQPREEDSSEPAWMDDAVIEDPAIAKESDPLIKFIPGEDMIAAHKRAMKSKDVGGDWRAEAFFGTDPAIASSSAPSAPPGFKAKSFNAADYLTQAHDGSDDEGSAKPAASAFTSRFQKFFGAPEPQSESLPIPQAETHEEPRDERMARLMGLLSTKRGVDDLRHMSSPPVNVSPNFPQAQYRPPNLLVQHTYVDPHERAPDPLQLLSQAQRQQQFARPPPHLSLSSYARPPNVFDGAPHDMGYPPFVRPPAGSFPNLPLNYPPPPQFFQRPPPPMPAGYTPRPPQYPTQLGPAQQDMLATLFSGLGPKS</sequence>
<keyword evidence="3" id="KW-1185">Reference proteome</keyword>
<evidence type="ECO:0000313" key="2">
    <source>
        <dbReference type="EMBL" id="KAK8850638.1"/>
    </source>
</evidence>
<dbReference type="Proteomes" id="UP001388673">
    <property type="component" value="Unassembled WGS sequence"/>
</dbReference>
<name>A0AAW0YXI6_9TREE</name>
<dbReference type="RefSeq" id="XP_066802069.1">
    <property type="nucleotide sequence ID" value="XM_066947655.1"/>
</dbReference>
<feature type="region of interest" description="Disordered" evidence="1">
    <location>
        <begin position="1"/>
        <end position="29"/>
    </location>
</feature>
<dbReference type="KEGG" id="kne:92181815"/>
<organism evidence="2 3">
    <name type="scientific">Kwoniella newhampshirensis</name>
    <dbReference type="NCBI Taxonomy" id="1651941"/>
    <lineage>
        <taxon>Eukaryota</taxon>
        <taxon>Fungi</taxon>
        <taxon>Dikarya</taxon>
        <taxon>Basidiomycota</taxon>
        <taxon>Agaricomycotina</taxon>
        <taxon>Tremellomycetes</taxon>
        <taxon>Tremellales</taxon>
        <taxon>Cryptococcaceae</taxon>
        <taxon>Kwoniella</taxon>
    </lineage>
</organism>